<feature type="transmembrane region" description="Helical" evidence="1">
    <location>
        <begin position="24"/>
        <end position="46"/>
    </location>
</feature>
<protein>
    <recommendedName>
        <fullName evidence="4">Integral membrane protein</fullName>
    </recommendedName>
</protein>
<feature type="transmembrane region" description="Helical" evidence="1">
    <location>
        <begin position="214"/>
        <end position="235"/>
    </location>
</feature>
<keyword evidence="1" id="KW-1133">Transmembrane helix</keyword>
<feature type="transmembrane region" description="Helical" evidence="1">
    <location>
        <begin position="103"/>
        <end position="128"/>
    </location>
</feature>
<keyword evidence="1" id="KW-0472">Membrane</keyword>
<name>A0A229XTZ1_ASPFM</name>
<organism evidence="2 3">
    <name type="scientific">Aspergillus fumigatus</name>
    <name type="common">Neosartorya fumigata</name>
    <dbReference type="NCBI Taxonomy" id="746128"/>
    <lineage>
        <taxon>Eukaryota</taxon>
        <taxon>Fungi</taxon>
        <taxon>Dikarya</taxon>
        <taxon>Ascomycota</taxon>
        <taxon>Pezizomycotina</taxon>
        <taxon>Eurotiomycetes</taxon>
        <taxon>Eurotiomycetidae</taxon>
        <taxon>Eurotiales</taxon>
        <taxon>Aspergillaceae</taxon>
        <taxon>Aspergillus</taxon>
        <taxon>Aspergillus subgen. Fumigati</taxon>
    </lineage>
</organism>
<sequence length="252" mass="27378">MGLNNHTWAFTPKSSMSEVMVNRFAILCGPLAQLCFVIFLPAGLLLPPISPSLSPEQTAEHYRKNLTGMKAGISIMLMTAVFWPIFCAGVNRQLSRIPHVNPTLLWAQLAGGALGGVSMMLPAVFFAATTYRLDRDPVATQTLSDLSWFSFSMLFPPFIAQDLALSWAILSDKRAQPLFPRWLAYATTGLTLTFYPALGVHCVHHGAVAWNGALGFWLGAAGFGLQVGLLVRFMLNAAGKPDLEHDDGVTTV</sequence>
<reference evidence="2" key="1">
    <citation type="submission" date="2021-08" db="EMBL/GenBank/DDBJ databases">
        <title>Global Aspergillus fumigatus from environmental and clinical sources.</title>
        <authorList>
            <person name="Barber A."/>
            <person name="Sae-Ong T."/>
        </authorList>
    </citation>
    <scope>NUCLEOTIDE SEQUENCE</scope>
    <source>
        <strain evidence="2">NRZ-2016-071</strain>
    </source>
</reference>
<evidence type="ECO:0008006" key="4">
    <source>
        <dbReference type="Google" id="ProtNLM"/>
    </source>
</evidence>
<gene>
    <name evidence="2" type="ORF">KXV57_001316</name>
</gene>
<dbReference type="EMBL" id="JAIBSC010000120">
    <property type="protein sequence ID" value="KAH1896594.1"/>
    <property type="molecule type" value="Genomic_DNA"/>
</dbReference>
<comment type="caution">
    <text evidence="2">The sequence shown here is derived from an EMBL/GenBank/DDBJ whole genome shotgun (WGS) entry which is preliminary data.</text>
</comment>
<keyword evidence="1" id="KW-0812">Transmembrane</keyword>
<feature type="transmembrane region" description="Helical" evidence="1">
    <location>
        <begin position="71"/>
        <end position="91"/>
    </location>
</feature>
<dbReference type="AlphaFoldDB" id="A0A229XTZ1"/>
<accession>A0A229XTZ1</accession>
<proteinExistence type="predicted"/>
<dbReference type="Proteomes" id="UP000813423">
    <property type="component" value="Unassembled WGS sequence"/>
</dbReference>
<evidence type="ECO:0000256" key="1">
    <source>
        <dbReference type="SAM" id="Phobius"/>
    </source>
</evidence>
<evidence type="ECO:0000313" key="2">
    <source>
        <dbReference type="EMBL" id="KAH1896594.1"/>
    </source>
</evidence>
<feature type="transmembrane region" description="Helical" evidence="1">
    <location>
        <begin position="182"/>
        <end position="208"/>
    </location>
</feature>
<dbReference type="OMA" id="WSGSIMI"/>
<feature type="transmembrane region" description="Helical" evidence="1">
    <location>
        <begin position="148"/>
        <end position="170"/>
    </location>
</feature>
<evidence type="ECO:0000313" key="3">
    <source>
        <dbReference type="Proteomes" id="UP000813423"/>
    </source>
</evidence>